<evidence type="ECO:0000313" key="3">
    <source>
        <dbReference type="Proteomes" id="UP000006054"/>
    </source>
</evidence>
<gene>
    <name evidence="2" type="ordered locus">Fleli_1920</name>
</gene>
<dbReference type="AlphaFoldDB" id="I4AK25"/>
<sequence precursor="true">MKNLFYIFIPFFFLSYFTSQNAKAQDLPHPDSVEMLITSMAMQIEATQGLNDMYNFDFRSAESQFQWIKRRYPQHPLGYFLMGLSNFWKMMPNEDEKAYDGIFNKYMDSTITYAEIIFKESEEKTPKQIEAAFFLSAAYAFKGRLESNRKNWTAATIAGKRALNYLEDARGYGDLSPELLFGDGLYNYYVEWIPENYGELKPIFWFFKDGDKTKGIKQLEEVTAEGFYTKTEAQTFLIRIYDGEAKEDPMYREKALNMAGYLYQSYPKNAFFHRQYLKLLYLTGDGNKTIIESQKALELIEQKAFGYEATIGRYAAFFLGSHNFRALRNYDEAKKYLLQAVDFGESADAQESGYYLYSLAYLGQIAHIEKDYMAAKGYYEKIKDHADRKHSTKKEAKEYLKENKKLFK</sequence>
<keyword evidence="1" id="KW-0732">Signal</keyword>
<dbReference type="HOGENOM" id="CLU_049860_0_0_10"/>
<dbReference type="KEGG" id="fli:Fleli_1920"/>
<protein>
    <recommendedName>
        <fullName evidence="4">Tetratricopeptide repeat protein</fullName>
    </recommendedName>
</protein>
<reference evidence="3" key="1">
    <citation type="submission" date="2012-06" db="EMBL/GenBank/DDBJ databases">
        <title>The complete genome of Flexibacter litoralis DSM 6794.</title>
        <authorList>
            <person name="Lucas S."/>
            <person name="Copeland A."/>
            <person name="Lapidus A."/>
            <person name="Glavina del Rio T."/>
            <person name="Dalin E."/>
            <person name="Tice H."/>
            <person name="Bruce D."/>
            <person name="Goodwin L."/>
            <person name="Pitluck S."/>
            <person name="Peters L."/>
            <person name="Ovchinnikova G."/>
            <person name="Lu M."/>
            <person name="Kyrpides N."/>
            <person name="Mavromatis K."/>
            <person name="Ivanova N."/>
            <person name="Brettin T."/>
            <person name="Detter J.C."/>
            <person name="Han C."/>
            <person name="Larimer F."/>
            <person name="Land M."/>
            <person name="Hauser L."/>
            <person name="Markowitz V."/>
            <person name="Cheng J.-F."/>
            <person name="Hugenholtz P."/>
            <person name="Woyke T."/>
            <person name="Wu D."/>
            <person name="Spring S."/>
            <person name="Lang E."/>
            <person name="Kopitz M."/>
            <person name="Brambilla E."/>
            <person name="Klenk H.-P."/>
            <person name="Eisen J.A."/>
        </authorList>
    </citation>
    <scope>NUCLEOTIDE SEQUENCE [LARGE SCALE GENOMIC DNA]</scope>
    <source>
        <strain evidence="3">ATCC 23117 / DSM 6794 / NBRC 15988 / NCIMB 1366 / Sio-4</strain>
    </source>
</reference>
<name>I4AK25_BERLS</name>
<feature type="chain" id="PRO_5003686236" description="Tetratricopeptide repeat protein" evidence="1">
    <location>
        <begin position="25"/>
        <end position="408"/>
    </location>
</feature>
<dbReference type="eggNOG" id="COG4783">
    <property type="taxonomic scope" value="Bacteria"/>
</dbReference>
<evidence type="ECO:0000256" key="1">
    <source>
        <dbReference type="SAM" id="SignalP"/>
    </source>
</evidence>
<proteinExistence type="predicted"/>
<dbReference type="OrthoDB" id="9813254at2"/>
<dbReference type="STRING" id="880071.Fleli_1920"/>
<dbReference type="Proteomes" id="UP000006054">
    <property type="component" value="Chromosome"/>
</dbReference>
<evidence type="ECO:0000313" key="2">
    <source>
        <dbReference type="EMBL" id="AFM04310.1"/>
    </source>
</evidence>
<evidence type="ECO:0008006" key="4">
    <source>
        <dbReference type="Google" id="ProtNLM"/>
    </source>
</evidence>
<accession>I4AK25</accession>
<dbReference type="RefSeq" id="WP_014797761.1">
    <property type="nucleotide sequence ID" value="NC_018018.1"/>
</dbReference>
<keyword evidence="3" id="KW-1185">Reference proteome</keyword>
<organism evidence="2 3">
    <name type="scientific">Bernardetia litoralis (strain ATCC 23117 / DSM 6794 / NBRC 15988 / NCIMB 1366 / Fx l1 / Sio-4)</name>
    <name type="common">Flexibacter litoralis</name>
    <dbReference type="NCBI Taxonomy" id="880071"/>
    <lineage>
        <taxon>Bacteria</taxon>
        <taxon>Pseudomonadati</taxon>
        <taxon>Bacteroidota</taxon>
        <taxon>Cytophagia</taxon>
        <taxon>Cytophagales</taxon>
        <taxon>Bernardetiaceae</taxon>
        <taxon>Bernardetia</taxon>
    </lineage>
</organism>
<dbReference type="EMBL" id="CP003345">
    <property type="protein sequence ID" value="AFM04310.1"/>
    <property type="molecule type" value="Genomic_DNA"/>
</dbReference>
<feature type="signal peptide" evidence="1">
    <location>
        <begin position="1"/>
        <end position="24"/>
    </location>
</feature>